<evidence type="ECO:0000256" key="3">
    <source>
        <dbReference type="ARBA" id="ARBA00017057"/>
    </source>
</evidence>
<comment type="subcellular location">
    <subcellularLocation>
        <location evidence="1">Endoplasmic reticulum membrane</location>
        <topology evidence="1">Multi-pass membrane protein</topology>
    </subcellularLocation>
</comment>
<dbReference type="GO" id="GO:0045047">
    <property type="term" value="P:protein targeting to ER"/>
    <property type="evidence" value="ECO:0007669"/>
    <property type="project" value="TreeGrafter"/>
</dbReference>
<dbReference type="GO" id="GO:0006465">
    <property type="term" value="P:signal peptide processing"/>
    <property type="evidence" value="ECO:0007669"/>
    <property type="project" value="InterPro"/>
</dbReference>
<keyword evidence="4 10" id="KW-0812">Transmembrane</keyword>
<feature type="transmembrane region" description="Helical" evidence="10">
    <location>
        <begin position="156"/>
        <end position="176"/>
    </location>
</feature>
<dbReference type="OrthoDB" id="29558at2759"/>
<evidence type="ECO:0000256" key="1">
    <source>
        <dbReference type="ARBA" id="ARBA00004477"/>
    </source>
</evidence>
<accession>A0A316UG81</accession>
<sequence length="286" mass="31123">MSLRPGKQSTLQAEDASQVAATASTSRAEDPLAELAGPLPAREDRIYVDNSSLQELKATCDEAVERILTRPSGHLAPAPSASSAVHSPLSSSADLSASVSSANGHADASDFPPFKASHLHTDLRLALGFSASFIVIGACLWAYFVEKDWQKNKGWTGVAVASYVVLSALQALDAYLQGDRIFTGKRKMLSKRIETEVLTIASPSLPKPTVEKTSEGQKWIVPPRYSLQVEYTRRSNGGKSLLRRVKQSVDMGHFGEWFTEEGEFVEAIFEQKLISGLERSWALGEE</sequence>
<dbReference type="Pfam" id="PF06703">
    <property type="entry name" value="SPC25"/>
    <property type="match status" value="1"/>
</dbReference>
<keyword evidence="7 10" id="KW-0472">Membrane</keyword>
<feature type="transmembrane region" description="Helical" evidence="10">
    <location>
        <begin position="125"/>
        <end position="144"/>
    </location>
</feature>
<evidence type="ECO:0000256" key="5">
    <source>
        <dbReference type="ARBA" id="ARBA00022824"/>
    </source>
</evidence>
<evidence type="ECO:0000256" key="10">
    <source>
        <dbReference type="SAM" id="Phobius"/>
    </source>
</evidence>
<dbReference type="RefSeq" id="XP_025351426.1">
    <property type="nucleotide sequence ID" value="XM_025491511.1"/>
</dbReference>
<evidence type="ECO:0000256" key="2">
    <source>
        <dbReference type="ARBA" id="ARBA00007324"/>
    </source>
</evidence>
<dbReference type="GeneID" id="37013245"/>
<dbReference type="GO" id="GO:0005787">
    <property type="term" value="C:signal peptidase complex"/>
    <property type="evidence" value="ECO:0007669"/>
    <property type="project" value="InterPro"/>
</dbReference>
<gene>
    <name evidence="11" type="ORF">BCV69DRAFT_280156</name>
</gene>
<evidence type="ECO:0000256" key="4">
    <source>
        <dbReference type="ARBA" id="ARBA00022692"/>
    </source>
</evidence>
<evidence type="ECO:0000313" key="12">
    <source>
        <dbReference type="Proteomes" id="UP000245942"/>
    </source>
</evidence>
<proteinExistence type="inferred from homology"/>
<name>A0A316UG81_9BASI</name>
<comment type="similarity">
    <text evidence="2">Belongs to the SPCS2 family.</text>
</comment>
<evidence type="ECO:0000256" key="6">
    <source>
        <dbReference type="ARBA" id="ARBA00022989"/>
    </source>
</evidence>
<comment type="function">
    <text evidence="8">Component of the signal peptidase complex (SPC) which catalyzes the cleavage of N-terminal signal sequences from nascent proteins as they are translocated into the lumen of the endoplasmic reticulum. Enhances the enzymatic activity of SPC and facilitates the interactions between different components of the translocation site.</text>
</comment>
<dbReference type="InterPro" id="IPR009582">
    <property type="entry name" value="Spc2/SPCS2"/>
</dbReference>
<dbReference type="PANTHER" id="PTHR13085:SF0">
    <property type="entry name" value="SIGNAL PEPTIDASE COMPLEX SUBUNIT 2"/>
    <property type="match status" value="1"/>
</dbReference>
<dbReference type="STRING" id="1684307.A0A316UG81"/>
<dbReference type="EMBL" id="KZ819321">
    <property type="protein sequence ID" value="PWN24266.1"/>
    <property type="molecule type" value="Genomic_DNA"/>
</dbReference>
<evidence type="ECO:0000313" key="11">
    <source>
        <dbReference type="EMBL" id="PWN24266.1"/>
    </source>
</evidence>
<keyword evidence="6 10" id="KW-1133">Transmembrane helix</keyword>
<dbReference type="AlphaFoldDB" id="A0A316UG81"/>
<evidence type="ECO:0000256" key="8">
    <source>
        <dbReference type="ARBA" id="ARBA00045608"/>
    </source>
</evidence>
<evidence type="ECO:0000256" key="9">
    <source>
        <dbReference type="SAM" id="MobiDB-lite"/>
    </source>
</evidence>
<organism evidence="11 12">
    <name type="scientific">Pseudomicrostroma glucosiphilum</name>
    <dbReference type="NCBI Taxonomy" id="1684307"/>
    <lineage>
        <taxon>Eukaryota</taxon>
        <taxon>Fungi</taxon>
        <taxon>Dikarya</taxon>
        <taxon>Basidiomycota</taxon>
        <taxon>Ustilaginomycotina</taxon>
        <taxon>Exobasidiomycetes</taxon>
        <taxon>Microstromatales</taxon>
        <taxon>Microstromatales incertae sedis</taxon>
        <taxon>Pseudomicrostroma</taxon>
    </lineage>
</organism>
<feature type="region of interest" description="Disordered" evidence="9">
    <location>
        <begin position="1"/>
        <end position="37"/>
    </location>
</feature>
<keyword evidence="5" id="KW-0256">Endoplasmic reticulum</keyword>
<protein>
    <recommendedName>
        <fullName evidence="3">Signal peptidase complex subunit 2</fullName>
    </recommendedName>
</protein>
<reference evidence="11 12" key="1">
    <citation type="journal article" date="2018" name="Mol. Biol. Evol.">
        <title>Broad Genomic Sampling Reveals a Smut Pathogenic Ancestry of the Fungal Clade Ustilaginomycotina.</title>
        <authorList>
            <person name="Kijpornyongpan T."/>
            <person name="Mondo S.J."/>
            <person name="Barry K."/>
            <person name="Sandor L."/>
            <person name="Lee J."/>
            <person name="Lipzen A."/>
            <person name="Pangilinan J."/>
            <person name="LaButti K."/>
            <person name="Hainaut M."/>
            <person name="Henrissat B."/>
            <person name="Grigoriev I.V."/>
            <person name="Spatafora J.W."/>
            <person name="Aime M.C."/>
        </authorList>
    </citation>
    <scope>NUCLEOTIDE SEQUENCE [LARGE SCALE GENOMIC DNA]</scope>
    <source>
        <strain evidence="11 12">MCA 4718</strain>
    </source>
</reference>
<keyword evidence="12" id="KW-1185">Reference proteome</keyword>
<dbReference type="Proteomes" id="UP000245942">
    <property type="component" value="Unassembled WGS sequence"/>
</dbReference>
<dbReference type="PANTHER" id="PTHR13085">
    <property type="entry name" value="MICROSOMAL SIGNAL PEPTIDASE 25 KDA SUBUNIT"/>
    <property type="match status" value="1"/>
</dbReference>
<evidence type="ECO:0000256" key="7">
    <source>
        <dbReference type="ARBA" id="ARBA00023136"/>
    </source>
</evidence>